<dbReference type="GO" id="GO:0050660">
    <property type="term" value="F:flavin adenine dinucleotide binding"/>
    <property type="evidence" value="ECO:0007669"/>
    <property type="project" value="InterPro"/>
</dbReference>
<keyword evidence="1" id="KW-0274">FAD</keyword>
<comment type="cofactor">
    <cofactor evidence="1">
        <name>FAD</name>
        <dbReference type="ChEBI" id="CHEBI:57692"/>
    </cofactor>
    <text evidence="1">Binds 1 FAD per subunit.</text>
</comment>
<dbReference type="NCBIfam" id="NF004862">
    <property type="entry name" value="PRK06222.1"/>
    <property type="match status" value="1"/>
</dbReference>
<comment type="caution">
    <text evidence="5">The sequence shown here is derived from an EMBL/GenBank/DDBJ whole genome shotgun (WGS) entry which is preliminary data.</text>
</comment>
<organism evidence="5 6">
    <name type="scientific">Enterococcus rivorum</name>
    <dbReference type="NCBI Taxonomy" id="762845"/>
    <lineage>
        <taxon>Bacteria</taxon>
        <taxon>Bacillati</taxon>
        <taxon>Bacillota</taxon>
        <taxon>Bacilli</taxon>
        <taxon>Lactobacillales</taxon>
        <taxon>Enterococcaceae</taxon>
        <taxon>Enterococcus</taxon>
    </lineage>
</organism>
<gene>
    <name evidence="5" type="ORF">BCR26_04950</name>
</gene>
<dbReference type="RefSeq" id="WP_069699785.1">
    <property type="nucleotide sequence ID" value="NZ_JAGGMA010000004.1"/>
</dbReference>
<dbReference type="STRING" id="762845.BCR26_04950"/>
<dbReference type="PIRSF" id="PIRSF006816">
    <property type="entry name" value="Cyc3_hyd_g"/>
    <property type="match status" value="1"/>
</dbReference>
<accession>A0A1E5KTI4</accession>
<proteinExistence type="predicted"/>
<keyword evidence="2" id="KW-0408">Iron</keyword>
<dbReference type="GO" id="GO:0006221">
    <property type="term" value="P:pyrimidine nucleotide biosynthetic process"/>
    <property type="evidence" value="ECO:0007669"/>
    <property type="project" value="InterPro"/>
</dbReference>
<dbReference type="PANTHER" id="PTHR43513:SF3">
    <property type="entry name" value="DIHYDROOROTATE DEHYDROGENASE B (NAD(+)), ELECTRON TRANSFER SUBUNIT-RELATED"/>
    <property type="match status" value="1"/>
</dbReference>
<dbReference type="InterPro" id="IPR017927">
    <property type="entry name" value="FAD-bd_FR_type"/>
</dbReference>
<keyword evidence="2" id="KW-0411">Iron-sulfur</keyword>
<dbReference type="InterPro" id="IPR019480">
    <property type="entry name" value="Dihydroorotate_DH_Fe-S-bd"/>
</dbReference>
<keyword evidence="6" id="KW-1185">Reference proteome</keyword>
<dbReference type="Proteomes" id="UP000095256">
    <property type="component" value="Unassembled WGS sequence"/>
</dbReference>
<dbReference type="Pfam" id="PF00175">
    <property type="entry name" value="NAD_binding_1"/>
    <property type="match status" value="1"/>
</dbReference>
<dbReference type="PANTHER" id="PTHR43513">
    <property type="entry name" value="DIHYDROOROTATE DEHYDROGENASE B (NAD(+)), ELECTRON TRANSFER SUBUNIT"/>
    <property type="match status" value="1"/>
</dbReference>
<dbReference type="GO" id="GO:0046872">
    <property type="term" value="F:metal ion binding"/>
    <property type="evidence" value="ECO:0007669"/>
    <property type="project" value="UniProtKB-KW"/>
</dbReference>
<comment type="cofactor">
    <cofactor evidence="2">
        <name>[2Fe-2S] cluster</name>
        <dbReference type="ChEBI" id="CHEBI:190135"/>
    </cofactor>
    <text evidence="2">Binds 1 [2Fe-2S] cluster per subunit.</text>
</comment>
<dbReference type="InterPro" id="IPR039261">
    <property type="entry name" value="FNR_nucleotide-bd"/>
</dbReference>
<dbReference type="InterPro" id="IPR012165">
    <property type="entry name" value="Cyt_c3_hydrogenase_gsu"/>
</dbReference>
<evidence type="ECO:0000313" key="6">
    <source>
        <dbReference type="Proteomes" id="UP000095256"/>
    </source>
</evidence>
<evidence type="ECO:0000256" key="3">
    <source>
        <dbReference type="SAM" id="Phobius"/>
    </source>
</evidence>
<dbReference type="GO" id="GO:0051537">
    <property type="term" value="F:2 iron, 2 sulfur cluster binding"/>
    <property type="evidence" value="ECO:0007669"/>
    <property type="project" value="UniProtKB-KW"/>
</dbReference>
<keyword evidence="3" id="KW-1133">Transmembrane helix</keyword>
<keyword evidence="3" id="KW-0472">Membrane</keyword>
<reference evidence="5 6" key="1">
    <citation type="submission" date="2016-09" db="EMBL/GenBank/DDBJ databases">
        <authorList>
            <person name="Capua I."/>
            <person name="De Benedictis P."/>
            <person name="Joannis T."/>
            <person name="Lombin L.H."/>
            <person name="Cattoli G."/>
        </authorList>
    </citation>
    <scope>NUCLEOTIDE SEQUENCE [LARGE SCALE GENOMIC DNA]</scope>
    <source>
        <strain evidence="5 6">LMG 25899</strain>
    </source>
</reference>
<dbReference type="AlphaFoldDB" id="A0A1E5KTI4"/>
<feature type="binding site" evidence="2">
    <location>
        <position position="224"/>
    </location>
    <ligand>
        <name>[2Fe-2S] cluster</name>
        <dbReference type="ChEBI" id="CHEBI:190135"/>
    </ligand>
</feature>
<keyword evidence="2" id="KW-0001">2Fe-2S</keyword>
<dbReference type="CDD" id="cd06219">
    <property type="entry name" value="DHOD_e_trans_like1"/>
    <property type="match status" value="1"/>
</dbReference>
<feature type="binding site" evidence="2">
    <location>
        <position position="236"/>
    </location>
    <ligand>
        <name>[2Fe-2S] cluster</name>
        <dbReference type="ChEBI" id="CHEBI:190135"/>
    </ligand>
</feature>
<keyword evidence="1" id="KW-0285">Flavoprotein</keyword>
<dbReference type="PROSITE" id="PS51384">
    <property type="entry name" value="FAD_FR"/>
    <property type="match status" value="1"/>
</dbReference>
<keyword evidence="2" id="KW-0479">Metal-binding</keyword>
<evidence type="ECO:0000256" key="1">
    <source>
        <dbReference type="PIRSR" id="PIRSR006816-1"/>
    </source>
</evidence>
<keyword evidence="3" id="KW-0812">Transmembrane</keyword>
<feature type="binding site" evidence="2">
    <location>
        <position position="221"/>
    </location>
    <ligand>
        <name>[2Fe-2S] cluster</name>
        <dbReference type="ChEBI" id="CHEBI:190135"/>
    </ligand>
</feature>
<evidence type="ECO:0000259" key="4">
    <source>
        <dbReference type="PROSITE" id="PS51384"/>
    </source>
</evidence>
<dbReference type="InterPro" id="IPR017938">
    <property type="entry name" value="Riboflavin_synthase-like_b-brl"/>
</dbReference>
<dbReference type="EMBL" id="MIEK01000056">
    <property type="protein sequence ID" value="OEH81197.1"/>
    <property type="molecule type" value="Genomic_DNA"/>
</dbReference>
<dbReference type="Pfam" id="PF10418">
    <property type="entry name" value="DHODB_Fe-S_bind"/>
    <property type="match status" value="1"/>
</dbReference>
<dbReference type="OrthoDB" id="9778346at2"/>
<dbReference type="InterPro" id="IPR050353">
    <property type="entry name" value="PyrK_electron_transfer"/>
</dbReference>
<dbReference type="Gene3D" id="2.40.30.10">
    <property type="entry name" value="Translation factors"/>
    <property type="match status" value="1"/>
</dbReference>
<dbReference type="InterPro" id="IPR001433">
    <property type="entry name" value="OxRdtase_FAD/NAD-bd"/>
</dbReference>
<evidence type="ECO:0000313" key="5">
    <source>
        <dbReference type="EMBL" id="OEH81197.1"/>
    </source>
</evidence>
<feature type="domain" description="FAD-binding FR-type" evidence="4">
    <location>
        <begin position="1"/>
        <end position="95"/>
    </location>
</feature>
<protein>
    <submittedName>
        <fullName evidence="5">Dihydroorotate dehydrogenase</fullName>
    </submittedName>
</protein>
<dbReference type="SUPFAM" id="SSF63380">
    <property type="entry name" value="Riboflavin synthase domain-like"/>
    <property type="match status" value="1"/>
</dbReference>
<name>A0A1E5KTI4_9ENTE</name>
<feature type="transmembrane region" description="Helical" evidence="3">
    <location>
        <begin position="98"/>
        <end position="117"/>
    </location>
</feature>
<feature type="binding site" evidence="1">
    <location>
        <begin position="62"/>
        <end position="64"/>
    </location>
    <ligand>
        <name>FAD</name>
        <dbReference type="ChEBI" id="CHEBI:57692"/>
    </ligand>
</feature>
<evidence type="ECO:0000256" key="2">
    <source>
        <dbReference type="PIRSR" id="PIRSR006816-2"/>
    </source>
</evidence>
<dbReference type="SUPFAM" id="SSF52343">
    <property type="entry name" value="Ferredoxin reductase-like, C-terminal NADP-linked domain"/>
    <property type="match status" value="1"/>
</dbReference>
<dbReference type="Gene3D" id="3.40.50.80">
    <property type="entry name" value="Nucleotide-binding domain of ferredoxin-NADP reductase (FNR) module"/>
    <property type="match status" value="1"/>
</dbReference>
<dbReference type="GO" id="GO:0016491">
    <property type="term" value="F:oxidoreductase activity"/>
    <property type="evidence" value="ECO:0007669"/>
    <property type="project" value="InterPro"/>
</dbReference>
<sequence>MYKIVKTAKLSENQYDFWIEAPKIAAKTKPGQFIILRTNEEGERIPFTVVETDQDKGLIRFIFQVIGKSTSELALLKAGDSIKDVSGPLGMPTEIENYGTVMIVGGGVGIAVIYPVLRALKEAGNKVITILGAKTADLLILKDECQEYSDELIITTDDGSLGMKGLVTDAMENIIAKNSIDHCWAIGPGIMMKFCTMTAAKHDIPIFVSLNPIMIDGTGMCGCCRVTIDGEIKFVCVDGPEFKGTEVNWKEFLGRMKQYEEEEGVSLTDYQKVQVKDHG</sequence>